<gene>
    <name evidence="1" type="ORF">MM415B08197_0006</name>
</gene>
<accession>A0A6M3LVA4</accession>
<organism evidence="1">
    <name type="scientific">viral metagenome</name>
    <dbReference type="NCBI Taxonomy" id="1070528"/>
    <lineage>
        <taxon>unclassified sequences</taxon>
        <taxon>metagenomes</taxon>
        <taxon>organismal metagenomes</taxon>
    </lineage>
</organism>
<dbReference type="AlphaFoldDB" id="A0A6M3LVA4"/>
<evidence type="ECO:0000313" key="1">
    <source>
        <dbReference type="EMBL" id="QJA96528.1"/>
    </source>
</evidence>
<reference evidence="1" key="1">
    <citation type="submission" date="2020-03" db="EMBL/GenBank/DDBJ databases">
        <title>The deep terrestrial virosphere.</title>
        <authorList>
            <person name="Holmfeldt K."/>
            <person name="Nilsson E."/>
            <person name="Simone D."/>
            <person name="Lopez-Fernandez M."/>
            <person name="Wu X."/>
            <person name="de Brujin I."/>
            <person name="Lundin D."/>
            <person name="Andersson A."/>
            <person name="Bertilsson S."/>
            <person name="Dopson M."/>
        </authorList>
    </citation>
    <scope>NUCLEOTIDE SEQUENCE</scope>
    <source>
        <strain evidence="1">MM415B08197</strain>
    </source>
</reference>
<sequence length="60" mass="7291">MAKINISRNLHKKLIAEKCYRFFKKHDILIRKIDKKKQSDNREVLEYPDNINTVGRVWSF</sequence>
<dbReference type="EMBL" id="MT143409">
    <property type="protein sequence ID" value="QJA96528.1"/>
    <property type="molecule type" value="Genomic_DNA"/>
</dbReference>
<name>A0A6M3LVA4_9ZZZZ</name>
<proteinExistence type="predicted"/>
<protein>
    <submittedName>
        <fullName evidence="1">Uncharacterized protein</fullName>
    </submittedName>
</protein>